<gene>
    <name evidence="7" type="ORF">AVW16_00585</name>
</gene>
<evidence type="ECO:0000256" key="6">
    <source>
        <dbReference type="SAM" id="MobiDB-lite"/>
    </source>
</evidence>
<dbReference type="Proteomes" id="UP000076625">
    <property type="component" value="Unassembled WGS sequence"/>
</dbReference>
<dbReference type="GO" id="GO:0045900">
    <property type="term" value="P:negative regulation of translational elongation"/>
    <property type="evidence" value="ECO:0007669"/>
    <property type="project" value="TreeGrafter"/>
</dbReference>
<keyword evidence="1" id="KW-0810">Translation regulation</keyword>
<feature type="region of interest" description="Disordered" evidence="6">
    <location>
        <begin position="89"/>
        <end position="113"/>
    </location>
</feature>
<dbReference type="InterPro" id="IPR003489">
    <property type="entry name" value="RHF/RaiA"/>
</dbReference>
<dbReference type="PANTHER" id="PTHR33231">
    <property type="entry name" value="30S RIBOSOMAL PROTEIN"/>
    <property type="match status" value="1"/>
</dbReference>
<evidence type="ECO:0000256" key="3">
    <source>
        <dbReference type="ARBA" id="ARBA00038695"/>
    </source>
</evidence>
<dbReference type="STRING" id="1452487.AVW16_00585"/>
<evidence type="ECO:0000256" key="5">
    <source>
        <dbReference type="ARBA" id="ARBA00041319"/>
    </source>
</evidence>
<dbReference type="OrthoDB" id="9795980at2"/>
<dbReference type="EMBL" id="LQQU01000023">
    <property type="protein sequence ID" value="KZE31714.1"/>
    <property type="molecule type" value="Genomic_DNA"/>
</dbReference>
<organism evidence="7 8">
    <name type="scientific">Crenobacter luteus</name>
    <dbReference type="NCBI Taxonomy" id="1452487"/>
    <lineage>
        <taxon>Bacteria</taxon>
        <taxon>Pseudomonadati</taxon>
        <taxon>Pseudomonadota</taxon>
        <taxon>Betaproteobacteria</taxon>
        <taxon>Neisseriales</taxon>
        <taxon>Neisseriaceae</taxon>
        <taxon>Crenobacter</taxon>
    </lineage>
</organism>
<dbReference type="GO" id="GO:0043024">
    <property type="term" value="F:ribosomal small subunit binding"/>
    <property type="evidence" value="ECO:0007669"/>
    <property type="project" value="TreeGrafter"/>
</dbReference>
<dbReference type="Gene3D" id="3.30.160.100">
    <property type="entry name" value="Ribosome hibernation promotion factor-like"/>
    <property type="match status" value="1"/>
</dbReference>
<comment type="subunit">
    <text evidence="3">Associates exclusively with 100S ribosomes, which are dimers of 70S ribosomes.</text>
</comment>
<comment type="caution">
    <text evidence="7">The sequence shown here is derived from an EMBL/GenBank/DDBJ whole genome shotgun (WGS) entry which is preliminary data.</text>
</comment>
<dbReference type="NCBIfam" id="TIGR00741">
    <property type="entry name" value="yfiA"/>
    <property type="match status" value="1"/>
</dbReference>
<reference evidence="8" key="1">
    <citation type="submission" date="2016-01" db="EMBL/GenBank/DDBJ databases">
        <title>Draft genome of Chromobacterium sp. F49.</title>
        <authorList>
            <person name="Hong K.W."/>
        </authorList>
    </citation>
    <scope>NUCLEOTIDE SEQUENCE [LARGE SCALE GENOMIC DNA]</scope>
    <source>
        <strain evidence="8">CN10</strain>
    </source>
</reference>
<dbReference type="InterPro" id="IPR036567">
    <property type="entry name" value="RHF-like"/>
</dbReference>
<evidence type="ECO:0000313" key="8">
    <source>
        <dbReference type="Proteomes" id="UP000076625"/>
    </source>
</evidence>
<accession>A0A165F6L4</accession>
<sequence>MNLKITGLHLEVTPPLREYIESKLERVTRHVDNVIDVAVTLSVDKLVQKAEVNVHLSGKDIHVEATDGDMYAAVDALIDKLDRQVLKHKEKLNERRAPVPASTEEAPVEQANA</sequence>
<name>A0A165F6L4_9NEIS</name>
<protein>
    <recommendedName>
        <fullName evidence="4">Ribosome hibernation promoting factor</fullName>
    </recommendedName>
    <alternativeName>
        <fullName evidence="5">Hibernation factor HPF</fullName>
    </alternativeName>
</protein>
<dbReference type="RefSeq" id="WP_066612480.1">
    <property type="nucleotide sequence ID" value="NZ_LQQU01000023.1"/>
</dbReference>
<dbReference type="GO" id="GO:0022627">
    <property type="term" value="C:cytosolic small ribosomal subunit"/>
    <property type="evidence" value="ECO:0007669"/>
    <property type="project" value="TreeGrafter"/>
</dbReference>
<evidence type="ECO:0000256" key="2">
    <source>
        <dbReference type="ARBA" id="ARBA00038434"/>
    </source>
</evidence>
<keyword evidence="8" id="KW-1185">Reference proteome</keyword>
<dbReference type="Pfam" id="PF02482">
    <property type="entry name" value="Ribosomal_S30AE"/>
    <property type="match status" value="1"/>
</dbReference>
<dbReference type="FunFam" id="3.30.160.100:FF:000001">
    <property type="entry name" value="Ribosome hibernation promoting factor"/>
    <property type="match status" value="1"/>
</dbReference>
<evidence type="ECO:0000256" key="1">
    <source>
        <dbReference type="ARBA" id="ARBA00022845"/>
    </source>
</evidence>
<dbReference type="CDD" id="cd00552">
    <property type="entry name" value="RaiA"/>
    <property type="match status" value="1"/>
</dbReference>
<dbReference type="InterPro" id="IPR050574">
    <property type="entry name" value="HPF/YfiA_ribosome-assoc"/>
</dbReference>
<evidence type="ECO:0000256" key="4">
    <source>
        <dbReference type="ARBA" id="ARBA00041148"/>
    </source>
</evidence>
<evidence type="ECO:0000313" key="7">
    <source>
        <dbReference type="EMBL" id="KZE31714.1"/>
    </source>
</evidence>
<proteinExistence type="inferred from homology"/>
<dbReference type="AlphaFoldDB" id="A0A165F6L4"/>
<comment type="similarity">
    <text evidence="2">Belongs to the HPF/YfiA ribosome-associated protein family. Short HPF subfamily.</text>
</comment>
<dbReference type="SUPFAM" id="SSF69754">
    <property type="entry name" value="Ribosome binding protein Y (YfiA homologue)"/>
    <property type="match status" value="1"/>
</dbReference>
<dbReference type="PANTHER" id="PTHR33231:SF1">
    <property type="entry name" value="30S RIBOSOMAL PROTEIN"/>
    <property type="match status" value="1"/>
</dbReference>